<evidence type="ECO:0000259" key="1">
    <source>
        <dbReference type="Pfam" id="PF13274"/>
    </source>
</evidence>
<name>A0A6L6YIL7_9BURK</name>
<keyword evidence="3" id="KW-1185">Reference proteome</keyword>
<reference evidence="2 3" key="1">
    <citation type="submission" date="2019-12" db="EMBL/GenBank/DDBJ databases">
        <title>Microbes associate with the intestines of laboratory mice.</title>
        <authorList>
            <person name="Navarre W."/>
            <person name="Wong E."/>
        </authorList>
    </citation>
    <scope>NUCLEOTIDE SEQUENCE [LARGE SCALE GENOMIC DNA]</scope>
    <source>
        <strain evidence="2 3">NM82_D38</strain>
    </source>
</reference>
<dbReference type="Pfam" id="PF13274">
    <property type="entry name" value="SocA_Panacea"/>
    <property type="match status" value="1"/>
</dbReference>
<feature type="domain" description="Antitoxin SocA-like Panacea" evidence="1">
    <location>
        <begin position="27"/>
        <end position="132"/>
    </location>
</feature>
<dbReference type="RefSeq" id="WP_160336024.1">
    <property type="nucleotide sequence ID" value="NZ_WSRP01000037.1"/>
</dbReference>
<evidence type="ECO:0000313" key="2">
    <source>
        <dbReference type="EMBL" id="MVX57605.1"/>
    </source>
</evidence>
<dbReference type="AlphaFoldDB" id="A0A6L6YIL7"/>
<sequence>MYKEQTAAQVAAYFLWKAKRPVKYIKIMKLMYFSEREFLLSHGSRLTGDELFSLPYGPVLSNTLDRFHIIDLDPYWSKWIECNAQNMFSLKKGDFTINSFDHLSDAAIKILDRVYEKYGRYDAFDLVDLTHTCEHCPEWQNPGRSRLPLKIEDILRNHGRDQRQTDAIMKSLQEQDEYDKLIADLIS</sequence>
<protein>
    <submittedName>
        <fullName evidence="2">DUF4065 domain-containing protein</fullName>
    </submittedName>
</protein>
<accession>A0A6L6YIL7</accession>
<dbReference type="InterPro" id="IPR025272">
    <property type="entry name" value="SocA_Panacea"/>
</dbReference>
<proteinExistence type="predicted"/>
<dbReference type="Proteomes" id="UP000472580">
    <property type="component" value="Unassembled WGS sequence"/>
</dbReference>
<dbReference type="EMBL" id="WSRP01000037">
    <property type="protein sequence ID" value="MVX57605.1"/>
    <property type="molecule type" value="Genomic_DNA"/>
</dbReference>
<evidence type="ECO:0000313" key="3">
    <source>
        <dbReference type="Proteomes" id="UP000472580"/>
    </source>
</evidence>
<dbReference type="OrthoDB" id="9813053at2"/>
<organism evidence="2 3">
    <name type="scientific">Parasutterella muris</name>
    <dbReference type="NCBI Taxonomy" id="2565572"/>
    <lineage>
        <taxon>Bacteria</taxon>
        <taxon>Pseudomonadati</taxon>
        <taxon>Pseudomonadota</taxon>
        <taxon>Betaproteobacteria</taxon>
        <taxon>Burkholderiales</taxon>
        <taxon>Sutterellaceae</taxon>
        <taxon>Parasutterella</taxon>
    </lineage>
</organism>
<comment type="caution">
    <text evidence="2">The sequence shown here is derived from an EMBL/GenBank/DDBJ whole genome shotgun (WGS) entry which is preliminary data.</text>
</comment>
<gene>
    <name evidence="2" type="ORF">E5987_10425</name>
</gene>